<keyword evidence="1" id="KW-1133">Transmembrane helix</keyword>
<dbReference type="EMBL" id="QSOE01000115">
    <property type="protein sequence ID" value="RGI81243.1"/>
    <property type="molecule type" value="Genomic_DNA"/>
</dbReference>
<proteinExistence type="predicted"/>
<reference evidence="2 3" key="1">
    <citation type="submission" date="2018-08" db="EMBL/GenBank/DDBJ databases">
        <title>A genome reference for cultivated species of the human gut microbiota.</title>
        <authorList>
            <person name="Zou Y."/>
            <person name="Xue W."/>
            <person name="Luo G."/>
        </authorList>
    </citation>
    <scope>NUCLEOTIDE SEQUENCE [LARGE SCALE GENOMIC DNA]</scope>
    <source>
        <strain evidence="2 3">TM10-1AC</strain>
    </source>
</reference>
<accession>A0A374NBH3</accession>
<organism evidence="2 3">
    <name type="scientific">Anaerobutyricum hallii</name>
    <dbReference type="NCBI Taxonomy" id="39488"/>
    <lineage>
        <taxon>Bacteria</taxon>
        <taxon>Bacillati</taxon>
        <taxon>Bacillota</taxon>
        <taxon>Clostridia</taxon>
        <taxon>Lachnospirales</taxon>
        <taxon>Lachnospiraceae</taxon>
        <taxon>Anaerobutyricum</taxon>
    </lineage>
</organism>
<sequence>MNKKIKLNTQKNIFKIIFSIKIAVVLTFFVIYEMLLVTHINEKGYGRWILEASLLFMRCY</sequence>
<gene>
    <name evidence="2" type="ORF">DXD91_12940</name>
</gene>
<evidence type="ECO:0000256" key="1">
    <source>
        <dbReference type="SAM" id="Phobius"/>
    </source>
</evidence>
<protein>
    <submittedName>
        <fullName evidence="2">Uncharacterized protein</fullName>
    </submittedName>
</protein>
<dbReference type="AlphaFoldDB" id="A0A374NBH3"/>
<comment type="caution">
    <text evidence="2">The sequence shown here is derived from an EMBL/GenBank/DDBJ whole genome shotgun (WGS) entry which is preliminary data.</text>
</comment>
<keyword evidence="1" id="KW-0812">Transmembrane</keyword>
<name>A0A374NBH3_9FIRM</name>
<feature type="transmembrane region" description="Helical" evidence="1">
    <location>
        <begin position="12"/>
        <end position="32"/>
    </location>
</feature>
<keyword evidence="1" id="KW-0472">Membrane</keyword>
<dbReference type="Proteomes" id="UP000262524">
    <property type="component" value="Unassembled WGS sequence"/>
</dbReference>
<evidence type="ECO:0000313" key="3">
    <source>
        <dbReference type="Proteomes" id="UP000262524"/>
    </source>
</evidence>
<evidence type="ECO:0000313" key="2">
    <source>
        <dbReference type="EMBL" id="RGI81243.1"/>
    </source>
</evidence>